<dbReference type="Proteomes" id="UP000006556">
    <property type="component" value="Chromosome"/>
</dbReference>
<dbReference type="EMBL" id="AP009389">
    <property type="protein sequence ID" value="BAF58452.1"/>
    <property type="molecule type" value="Genomic_DNA"/>
</dbReference>
<evidence type="ECO:0000313" key="2">
    <source>
        <dbReference type="EMBL" id="BAF58452.1"/>
    </source>
</evidence>
<accession>A5D5N0</accession>
<gene>
    <name evidence="2" type="ordered locus">PTH_0273</name>
</gene>
<dbReference type="AlphaFoldDB" id="A5D5N0"/>
<organism evidence="2 3">
    <name type="scientific">Pelotomaculum thermopropionicum (strain DSM 13744 / JCM 10971 / SI)</name>
    <dbReference type="NCBI Taxonomy" id="370438"/>
    <lineage>
        <taxon>Bacteria</taxon>
        <taxon>Bacillati</taxon>
        <taxon>Bacillota</taxon>
        <taxon>Clostridia</taxon>
        <taxon>Eubacteriales</taxon>
        <taxon>Desulfotomaculaceae</taxon>
        <taxon>Pelotomaculum</taxon>
    </lineage>
</organism>
<sequence length="406" mass="44627">MEWPIVPAPIMASVFTRFIKSASLEFENGLEHFFVKSVYKSLNTFLKWIGIDQGPYLHQAARNQAERLFVIFPGGRVTSLNLDFAAHQGGKVDFSTAPVNAHQSNAAAFFDQPEGVGQSFNRAGTLKDHIGPFLTGYAGKTGQQVLLTDIDGLKAQFLGYRQAVLSILPGSDHNHFGRPQQAGPLSGHQPNNAGPEHSHHVVRPDAAVVEHGMETYRARLGQGGLVKREVFRNMVHQLLRYGNKLGHASVHVQPRHQVAVADIGPAPAAVRANPAIAVGFPQHAVARFEKGHLRPHRLYVAAVLVPQNNRHLHKLVAFGILVGMQVAAADGRALHPDQHLVPRRPGLRHRPEVNRTGPPLFLDNCPQFIVPPFSFLPSRQSWPGPGRRQCKEWPGRNGCPAGPFRE</sequence>
<proteinExistence type="predicted"/>
<dbReference type="HOGENOM" id="CLU_677663_0_0_9"/>
<feature type="region of interest" description="Disordered" evidence="1">
    <location>
        <begin position="173"/>
        <end position="199"/>
    </location>
</feature>
<evidence type="ECO:0000256" key="1">
    <source>
        <dbReference type="SAM" id="MobiDB-lite"/>
    </source>
</evidence>
<reference evidence="3" key="1">
    <citation type="journal article" date="2008" name="Genome Res.">
        <title>The genome of Pelotomaculum thermopropionicum reveals niche-associated evolution in anaerobic microbiota.</title>
        <authorList>
            <person name="Kosaka T."/>
            <person name="Kato S."/>
            <person name="Shimoyama T."/>
            <person name="Ishii S."/>
            <person name="Abe T."/>
            <person name="Watanabe K."/>
        </authorList>
    </citation>
    <scope>NUCLEOTIDE SEQUENCE [LARGE SCALE GENOMIC DNA]</scope>
    <source>
        <strain evidence="3">DSM 13744 / JCM 10971 / SI</strain>
    </source>
</reference>
<feature type="region of interest" description="Disordered" evidence="1">
    <location>
        <begin position="381"/>
        <end position="406"/>
    </location>
</feature>
<evidence type="ECO:0000313" key="3">
    <source>
        <dbReference type="Proteomes" id="UP000006556"/>
    </source>
</evidence>
<protein>
    <submittedName>
        <fullName evidence="2">Uncharacterized protein</fullName>
    </submittedName>
</protein>
<keyword evidence="3" id="KW-1185">Reference proteome</keyword>
<dbReference type="KEGG" id="pth:PTH_0273"/>
<name>A5D5N0_PELTS</name>